<evidence type="ECO:0000256" key="13">
    <source>
        <dbReference type="ARBA" id="ARBA00024986"/>
    </source>
</evidence>
<dbReference type="PANTHER" id="PTHR22683:SF41">
    <property type="entry name" value="DNA TRANSLOCASE FTSK"/>
    <property type="match status" value="1"/>
</dbReference>
<dbReference type="InterPro" id="IPR036388">
    <property type="entry name" value="WH-like_DNA-bd_sf"/>
</dbReference>
<evidence type="ECO:0000313" key="19">
    <source>
        <dbReference type="EMBL" id="MBE5041080.1"/>
    </source>
</evidence>
<evidence type="ECO:0000256" key="3">
    <source>
        <dbReference type="ARBA" id="ARBA00022475"/>
    </source>
</evidence>
<dbReference type="Proteomes" id="UP000806542">
    <property type="component" value="Unassembled WGS sequence"/>
</dbReference>
<feature type="transmembrane region" description="Helical" evidence="17">
    <location>
        <begin position="207"/>
        <end position="230"/>
    </location>
</feature>
<evidence type="ECO:0000256" key="7">
    <source>
        <dbReference type="ARBA" id="ARBA00022829"/>
    </source>
</evidence>
<dbReference type="Pfam" id="PF01580">
    <property type="entry name" value="FtsK_SpoIIIE"/>
    <property type="match status" value="1"/>
</dbReference>
<gene>
    <name evidence="19" type="ORF">INF28_11480</name>
</gene>
<dbReference type="Gene3D" id="1.10.10.10">
    <property type="entry name" value="Winged helix-like DNA-binding domain superfamily/Winged helix DNA-binding domain"/>
    <property type="match status" value="1"/>
</dbReference>
<dbReference type="SUPFAM" id="SSF46785">
    <property type="entry name" value="Winged helix' DNA-binding domain"/>
    <property type="match status" value="1"/>
</dbReference>
<feature type="transmembrane region" description="Helical" evidence="17">
    <location>
        <begin position="77"/>
        <end position="100"/>
    </location>
</feature>
<comment type="subcellular location">
    <subcellularLocation>
        <location evidence="1">Cell membrane</location>
        <topology evidence="1">Multi-pass membrane protein</topology>
    </subcellularLocation>
</comment>
<evidence type="ECO:0000313" key="20">
    <source>
        <dbReference type="Proteomes" id="UP000806542"/>
    </source>
</evidence>
<feature type="compositionally biased region" description="Polar residues" evidence="16">
    <location>
        <begin position="41"/>
        <end position="57"/>
    </location>
</feature>
<keyword evidence="5 17" id="KW-0812">Transmembrane</keyword>
<dbReference type="SMART" id="SM00382">
    <property type="entry name" value="AAA"/>
    <property type="match status" value="1"/>
</dbReference>
<dbReference type="InterPro" id="IPR018541">
    <property type="entry name" value="Ftsk_gamma"/>
</dbReference>
<dbReference type="InterPro" id="IPR027417">
    <property type="entry name" value="P-loop_NTPase"/>
</dbReference>
<dbReference type="RefSeq" id="WP_226393617.1">
    <property type="nucleotide sequence ID" value="NZ_JADCKB010000034.1"/>
</dbReference>
<evidence type="ECO:0000256" key="8">
    <source>
        <dbReference type="ARBA" id="ARBA00022840"/>
    </source>
</evidence>
<keyword evidence="11 17" id="KW-0472">Membrane</keyword>
<keyword evidence="6 15" id="KW-0547">Nucleotide-binding</keyword>
<reference evidence="19" key="1">
    <citation type="submission" date="2020-10" db="EMBL/GenBank/DDBJ databases">
        <title>ChiBAC.</title>
        <authorList>
            <person name="Zenner C."/>
            <person name="Hitch T.C.A."/>
            <person name="Clavel T."/>
        </authorList>
    </citation>
    <scope>NUCLEOTIDE SEQUENCE</scope>
    <source>
        <strain evidence="19">DSM 107454</strain>
    </source>
</reference>
<keyword evidence="4" id="KW-0132">Cell division</keyword>
<evidence type="ECO:0000256" key="4">
    <source>
        <dbReference type="ARBA" id="ARBA00022618"/>
    </source>
</evidence>
<evidence type="ECO:0000256" key="17">
    <source>
        <dbReference type="SAM" id="Phobius"/>
    </source>
</evidence>
<dbReference type="Pfam" id="PF17854">
    <property type="entry name" value="FtsK_alpha"/>
    <property type="match status" value="1"/>
</dbReference>
<feature type="domain" description="FtsK" evidence="18">
    <location>
        <begin position="595"/>
        <end position="787"/>
    </location>
</feature>
<evidence type="ECO:0000256" key="14">
    <source>
        <dbReference type="ARBA" id="ARBA00025923"/>
    </source>
</evidence>
<dbReference type="GO" id="GO:0051301">
    <property type="term" value="P:cell division"/>
    <property type="evidence" value="ECO:0007669"/>
    <property type="project" value="UniProtKB-KW"/>
</dbReference>
<organism evidence="19 20">
    <name type="scientific">Ructibacterium gallinarum</name>
    <dbReference type="NCBI Taxonomy" id="2779355"/>
    <lineage>
        <taxon>Bacteria</taxon>
        <taxon>Bacillati</taxon>
        <taxon>Bacillota</taxon>
        <taxon>Clostridia</taxon>
        <taxon>Eubacteriales</taxon>
        <taxon>Oscillospiraceae</taxon>
        <taxon>Ructibacterium</taxon>
    </lineage>
</organism>
<evidence type="ECO:0000256" key="9">
    <source>
        <dbReference type="ARBA" id="ARBA00022989"/>
    </source>
</evidence>
<feature type="compositionally biased region" description="Low complexity" evidence="16">
    <location>
        <begin position="25"/>
        <end position="36"/>
    </location>
</feature>
<evidence type="ECO:0000259" key="18">
    <source>
        <dbReference type="PROSITE" id="PS50901"/>
    </source>
</evidence>
<dbReference type="Gene3D" id="3.40.50.300">
    <property type="entry name" value="P-loop containing nucleotide triphosphate hydrolases"/>
    <property type="match status" value="1"/>
</dbReference>
<proteinExistence type="inferred from homology"/>
<evidence type="ECO:0000256" key="15">
    <source>
        <dbReference type="PROSITE-ProRule" id="PRU00289"/>
    </source>
</evidence>
<comment type="function">
    <text evidence="13">Essential cell division protein that coordinates cell division and chromosome segregation. The N-terminus is involved in assembly of the cell-division machinery. The C-terminus functions as a DNA motor that moves dsDNA in an ATP-dependent manner towards the dif recombination site, which is located within the replication terminus region. Required for activation of the Xer recombinase, allowing activation of chromosome unlinking by recombination.</text>
</comment>
<sequence length="953" mass="103644">MAQKKGGKATAASKSKKPAAKKPAAKASAKTASKAAGGSGRQTNSGRTGSGRQNTARQGLPQEKGGRKKTLSNEIKGILIIACGIFLAFAFLTSTTGAVGAGLRNVFYGLLGVSSAVSCIFVVLTGFNVFMNHSRGNGTRMLLLAAMILSTSVLAALISKDTAPVPGGFIDQVVSLYQNGVDSHGGGVLGGGICKLLVLLIGVSGTWVVALAAELIFGILLTGISLESLLRRVALALRRSTEKVRQYAQTEVETEMLPQETEDSEKRGGRFLRRQKETPEEPNAAPHRTKFFDGYFSGQETIPDRQAPPPDSSLKEQSPSGETELLRRFELKEDDALFDQILPPEETAELSTKPLPFRLDNMKTGVLSELPETDQDGNVTPVENPEDEDPVFTPPSQAQLEDQLDSATKAALEAGMPLDRAVTAGKRMAAESGTEEENPIEEQITAAAAERNRITTYYMPTLDLLDPPKPRTRTRQEIRYELEEKANRLLETLHSFKVEATIINITQGPSVTRFELQPGFGVKVSKITGLTDDIALSLAAPGVRIEAPIPGKSAIGIEIPNKDPSPVPIREVLESDKFQNFPSKTAFALGKDIAGSCVVADIARFPHMLIAGQTGSGKSVCINSLILSILFKARPDEVKLIMVDPKMVELGVYNGIPHLLIPVVTDPRHAAGALNWAVGEMQNRYSLLKDNNVRNLKGYNALMEEKGEPESKLPEIVIIIDEFADLMMAARSEVEDAINRLAALARAAGMYLIIATQRPTVNVITGVIKANIPSRIAFNVASQIDSRTILDGPGADKLLGRGDMLYSPSGSMKPQRIQGNFVSDHEIERVVEFVKGQYEADYDEEIMENIQKEQEKVNASLDGADTGDDQPMTRGGSDTKDELFFQAVEMVLDNGQASVAMFQRRFKIGYQRAARLIDQMEERRIIGPYEGTKPRQVLITRQEFLEMQMNEGR</sequence>
<dbReference type="InterPro" id="IPR036390">
    <property type="entry name" value="WH_DNA-bd_sf"/>
</dbReference>
<dbReference type="PANTHER" id="PTHR22683">
    <property type="entry name" value="SPORULATION PROTEIN RELATED"/>
    <property type="match status" value="1"/>
</dbReference>
<dbReference type="InterPro" id="IPR003593">
    <property type="entry name" value="AAA+_ATPase"/>
</dbReference>
<dbReference type="AlphaFoldDB" id="A0A9D5R9H2"/>
<dbReference type="GO" id="GO:0007059">
    <property type="term" value="P:chromosome segregation"/>
    <property type="evidence" value="ECO:0007669"/>
    <property type="project" value="UniProtKB-KW"/>
</dbReference>
<dbReference type="GO" id="GO:0005524">
    <property type="term" value="F:ATP binding"/>
    <property type="evidence" value="ECO:0007669"/>
    <property type="project" value="UniProtKB-UniRule"/>
</dbReference>
<keyword evidence="8 15" id="KW-0067">ATP-binding</keyword>
<comment type="similarity">
    <text evidence="2">Belongs to the FtsK/SpoIIIE/SftA family.</text>
</comment>
<dbReference type="Pfam" id="PF09397">
    <property type="entry name" value="FtsK_gamma"/>
    <property type="match status" value="1"/>
</dbReference>
<keyword evidence="3" id="KW-1003">Cell membrane</keyword>
<keyword evidence="7" id="KW-0159">Chromosome partition</keyword>
<keyword evidence="10" id="KW-0238">DNA-binding</keyword>
<evidence type="ECO:0000256" key="1">
    <source>
        <dbReference type="ARBA" id="ARBA00004651"/>
    </source>
</evidence>
<dbReference type="GO" id="GO:0005886">
    <property type="term" value="C:plasma membrane"/>
    <property type="evidence" value="ECO:0007669"/>
    <property type="project" value="UniProtKB-SubCell"/>
</dbReference>
<dbReference type="InterPro" id="IPR041027">
    <property type="entry name" value="FtsK_alpha"/>
</dbReference>
<dbReference type="Gene3D" id="3.30.980.40">
    <property type="match status" value="1"/>
</dbReference>
<dbReference type="InterPro" id="IPR002543">
    <property type="entry name" value="FtsK_dom"/>
</dbReference>
<protein>
    <submittedName>
        <fullName evidence="19">DNA translocase FtsK</fullName>
    </submittedName>
</protein>
<dbReference type="EMBL" id="JADCKB010000034">
    <property type="protein sequence ID" value="MBE5041080.1"/>
    <property type="molecule type" value="Genomic_DNA"/>
</dbReference>
<evidence type="ECO:0000256" key="12">
    <source>
        <dbReference type="ARBA" id="ARBA00023306"/>
    </source>
</evidence>
<dbReference type="Pfam" id="PF13491">
    <property type="entry name" value="FtsK_4TM"/>
    <property type="match status" value="1"/>
</dbReference>
<feature type="compositionally biased region" description="Basic residues" evidence="16">
    <location>
        <begin position="14"/>
        <end position="24"/>
    </location>
</feature>
<feature type="region of interest" description="Disordered" evidence="16">
    <location>
        <begin position="250"/>
        <end position="322"/>
    </location>
</feature>
<feature type="binding site" evidence="15">
    <location>
        <begin position="612"/>
        <end position="619"/>
    </location>
    <ligand>
        <name>ATP</name>
        <dbReference type="ChEBI" id="CHEBI:30616"/>
    </ligand>
</feature>
<feature type="compositionally biased region" description="Basic and acidic residues" evidence="16">
    <location>
        <begin position="264"/>
        <end position="279"/>
    </location>
</feature>
<evidence type="ECO:0000256" key="6">
    <source>
        <dbReference type="ARBA" id="ARBA00022741"/>
    </source>
</evidence>
<dbReference type="GO" id="GO:0003677">
    <property type="term" value="F:DNA binding"/>
    <property type="evidence" value="ECO:0007669"/>
    <property type="project" value="UniProtKB-KW"/>
</dbReference>
<dbReference type="SMART" id="SM00843">
    <property type="entry name" value="Ftsk_gamma"/>
    <property type="match status" value="1"/>
</dbReference>
<comment type="subunit">
    <text evidence="14">Homohexamer. Forms a ring that surrounds DNA.</text>
</comment>
<dbReference type="SUPFAM" id="SSF52540">
    <property type="entry name" value="P-loop containing nucleoside triphosphate hydrolases"/>
    <property type="match status" value="1"/>
</dbReference>
<evidence type="ECO:0000256" key="11">
    <source>
        <dbReference type="ARBA" id="ARBA00023136"/>
    </source>
</evidence>
<keyword evidence="20" id="KW-1185">Reference proteome</keyword>
<accession>A0A9D5R9H2</accession>
<keyword evidence="9 17" id="KW-1133">Transmembrane helix</keyword>
<evidence type="ECO:0000256" key="2">
    <source>
        <dbReference type="ARBA" id="ARBA00006474"/>
    </source>
</evidence>
<feature type="transmembrane region" description="Helical" evidence="17">
    <location>
        <begin position="142"/>
        <end position="159"/>
    </location>
</feature>
<evidence type="ECO:0000256" key="10">
    <source>
        <dbReference type="ARBA" id="ARBA00023125"/>
    </source>
</evidence>
<evidence type="ECO:0000256" key="16">
    <source>
        <dbReference type="SAM" id="MobiDB-lite"/>
    </source>
</evidence>
<feature type="region of interest" description="Disordered" evidence="16">
    <location>
        <begin position="369"/>
        <end position="395"/>
    </location>
</feature>
<dbReference type="PROSITE" id="PS50901">
    <property type="entry name" value="FTSK"/>
    <property type="match status" value="1"/>
</dbReference>
<feature type="region of interest" description="Disordered" evidence="16">
    <location>
        <begin position="1"/>
        <end position="68"/>
    </location>
</feature>
<dbReference type="InterPro" id="IPR050206">
    <property type="entry name" value="FtsK/SpoIIIE/SftA"/>
</dbReference>
<name>A0A9D5R9H2_9FIRM</name>
<evidence type="ECO:0000256" key="5">
    <source>
        <dbReference type="ARBA" id="ARBA00022692"/>
    </source>
</evidence>
<keyword evidence="12" id="KW-0131">Cell cycle</keyword>
<dbReference type="InterPro" id="IPR025199">
    <property type="entry name" value="FtsK_4TM"/>
</dbReference>
<feature type="transmembrane region" description="Helical" evidence="17">
    <location>
        <begin position="106"/>
        <end position="130"/>
    </location>
</feature>
<comment type="caution">
    <text evidence="19">The sequence shown here is derived from an EMBL/GenBank/DDBJ whole genome shotgun (WGS) entry which is preliminary data.</text>
</comment>